<evidence type="ECO:0000313" key="1">
    <source>
        <dbReference type="EMBL" id="KAF3333894.1"/>
    </source>
</evidence>
<sequence>MLKWSSNPVQRLHRFFSTVRCPPGGAAADVEFVSGRRSTLRPPPTVKRRSVATNRCSFIGQITAPVRVYKNNSGVFTFLKVKGLLTNQTTSPFEICISMIGELAGVSLQYLQQEQYVYVSGSLCSYNKIHSSYLHHVHYTVCTKIFGSLYQSGITGLSGFI</sequence>
<keyword evidence="2" id="KW-1185">Reference proteome</keyword>
<name>A0A833R248_9POAL</name>
<protein>
    <submittedName>
        <fullName evidence="1">Single-strand binding protein family protein</fullName>
    </submittedName>
</protein>
<organism evidence="1 2">
    <name type="scientific">Carex littledalei</name>
    <dbReference type="NCBI Taxonomy" id="544730"/>
    <lineage>
        <taxon>Eukaryota</taxon>
        <taxon>Viridiplantae</taxon>
        <taxon>Streptophyta</taxon>
        <taxon>Embryophyta</taxon>
        <taxon>Tracheophyta</taxon>
        <taxon>Spermatophyta</taxon>
        <taxon>Magnoliopsida</taxon>
        <taxon>Liliopsida</taxon>
        <taxon>Poales</taxon>
        <taxon>Cyperaceae</taxon>
        <taxon>Cyperoideae</taxon>
        <taxon>Cariceae</taxon>
        <taxon>Carex</taxon>
        <taxon>Carex subgen. Euthyceras</taxon>
    </lineage>
</organism>
<dbReference type="AlphaFoldDB" id="A0A833R248"/>
<gene>
    <name evidence="1" type="ORF">FCM35_KLT01585</name>
</gene>
<dbReference type="EMBL" id="SWLB01000010">
    <property type="protein sequence ID" value="KAF3333894.1"/>
    <property type="molecule type" value="Genomic_DNA"/>
</dbReference>
<accession>A0A833R248</accession>
<proteinExistence type="predicted"/>
<reference evidence="1" key="1">
    <citation type="submission" date="2020-01" db="EMBL/GenBank/DDBJ databases">
        <title>Genome sequence of Kobresia littledalei, the first chromosome-level genome in the family Cyperaceae.</title>
        <authorList>
            <person name="Qu G."/>
        </authorList>
    </citation>
    <scope>NUCLEOTIDE SEQUENCE</scope>
    <source>
        <strain evidence="1">C.B.Clarke</strain>
        <tissue evidence="1">Leaf</tissue>
    </source>
</reference>
<evidence type="ECO:0000313" key="2">
    <source>
        <dbReference type="Proteomes" id="UP000623129"/>
    </source>
</evidence>
<comment type="caution">
    <text evidence="1">The sequence shown here is derived from an EMBL/GenBank/DDBJ whole genome shotgun (WGS) entry which is preliminary data.</text>
</comment>
<dbReference type="Proteomes" id="UP000623129">
    <property type="component" value="Unassembled WGS sequence"/>
</dbReference>